<evidence type="ECO:0000256" key="1">
    <source>
        <dbReference type="ARBA" id="ARBA00022679"/>
    </source>
</evidence>
<dbReference type="SUPFAM" id="SSF55729">
    <property type="entry name" value="Acyl-CoA N-acyltransferases (Nat)"/>
    <property type="match status" value="1"/>
</dbReference>
<dbReference type="PANTHER" id="PTHR43877">
    <property type="entry name" value="AMINOALKYLPHOSPHONATE N-ACETYLTRANSFERASE-RELATED-RELATED"/>
    <property type="match status" value="1"/>
</dbReference>
<dbReference type="InterPro" id="IPR016181">
    <property type="entry name" value="Acyl_CoA_acyltransferase"/>
</dbReference>
<evidence type="ECO:0000313" key="5">
    <source>
        <dbReference type="Proteomes" id="UP000567795"/>
    </source>
</evidence>
<dbReference type="Proteomes" id="UP000567795">
    <property type="component" value="Unassembled WGS sequence"/>
</dbReference>
<name>A0A852ZPJ9_9ACTN</name>
<dbReference type="GO" id="GO:0016747">
    <property type="term" value="F:acyltransferase activity, transferring groups other than amino-acyl groups"/>
    <property type="evidence" value="ECO:0007669"/>
    <property type="project" value="InterPro"/>
</dbReference>
<evidence type="ECO:0000259" key="3">
    <source>
        <dbReference type="PROSITE" id="PS51186"/>
    </source>
</evidence>
<proteinExistence type="predicted"/>
<sequence>MEIEIRALDHPDAALMVAAAQAELKARYGEEDLTAMETAEFAPPRGLFAVGYQAGRPVACGGWRVKEPAPEQGLRAGDVELKRLLVVEEARGRGLSRKLLAWLEDAARLAGHRRMVLETGTRQPEAIGLYLSSGYQPIAKFGFYRDDPESLCYAKPLTESATPRP</sequence>
<dbReference type="InterPro" id="IPR050832">
    <property type="entry name" value="Bact_Acetyltransf"/>
</dbReference>
<keyword evidence="2" id="KW-0012">Acyltransferase</keyword>
<feature type="domain" description="N-acetyltransferase" evidence="3">
    <location>
        <begin position="3"/>
        <end position="158"/>
    </location>
</feature>
<protein>
    <submittedName>
        <fullName evidence="4">GNAT superfamily N-acetyltransferase</fullName>
    </submittedName>
</protein>
<keyword evidence="5" id="KW-1185">Reference proteome</keyword>
<dbReference type="CDD" id="cd04301">
    <property type="entry name" value="NAT_SF"/>
    <property type="match status" value="1"/>
</dbReference>
<dbReference type="Gene3D" id="3.40.630.30">
    <property type="match status" value="1"/>
</dbReference>
<keyword evidence="1 4" id="KW-0808">Transferase</keyword>
<reference evidence="4 5" key="1">
    <citation type="submission" date="2020-07" db="EMBL/GenBank/DDBJ databases">
        <title>Sequencing the genomes of 1000 actinobacteria strains.</title>
        <authorList>
            <person name="Klenk H.-P."/>
        </authorList>
    </citation>
    <scope>NUCLEOTIDE SEQUENCE [LARGE SCALE GENOMIC DNA]</scope>
    <source>
        <strain evidence="4 5">DSM 42178</strain>
    </source>
</reference>
<dbReference type="PROSITE" id="PS51186">
    <property type="entry name" value="GNAT"/>
    <property type="match status" value="1"/>
</dbReference>
<accession>A0A852ZPJ9</accession>
<dbReference type="InterPro" id="IPR000182">
    <property type="entry name" value="GNAT_dom"/>
</dbReference>
<dbReference type="RefSeq" id="WP_312892462.1">
    <property type="nucleotide sequence ID" value="NZ_JACBZD010000001.1"/>
</dbReference>
<organism evidence="4 5">
    <name type="scientific">Allostreptomyces psammosilenae</name>
    <dbReference type="NCBI Taxonomy" id="1892865"/>
    <lineage>
        <taxon>Bacteria</taxon>
        <taxon>Bacillati</taxon>
        <taxon>Actinomycetota</taxon>
        <taxon>Actinomycetes</taxon>
        <taxon>Kitasatosporales</taxon>
        <taxon>Streptomycetaceae</taxon>
        <taxon>Allostreptomyces</taxon>
    </lineage>
</organism>
<evidence type="ECO:0000256" key="2">
    <source>
        <dbReference type="ARBA" id="ARBA00023315"/>
    </source>
</evidence>
<dbReference type="PANTHER" id="PTHR43877:SF2">
    <property type="entry name" value="AMINOALKYLPHOSPHONATE N-ACETYLTRANSFERASE-RELATED"/>
    <property type="match status" value="1"/>
</dbReference>
<dbReference type="AlphaFoldDB" id="A0A852ZPJ9"/>
<dbReference type="Pfam" id="PF00583">
    <property type="entry name" value="Acetyltransf_1"/>
    <property type="match status" value="1"/>
</dbReference>
<gene>
    <name evidence="4" type="ORF">FHU37_001256</name>
</gene>
<comment type="caution">
    <text evidence="4">The sequence shown here is derived from an EMBL/GenBank/DDBJ whole genome shotgun (WGS) entry which is preliminary data.</text>
</comment>
<evidence type="ECO:0000313" key="4">
    <source>
        <dbReference type="EMBL" id="NYI04313.1"/>
    </source>
</evidence>
<dbReference type="EMBL" id="JACBZD010000001">
    <property type="protein sequence ID" value="NYI04313.1"/>
    <property type="molecule type" value="Genomic_DNA"/>
</dbReference>